<gene>
    <name evidence="1" type="ORF">THAOC_15258</name>
</gene>
<feature type="non-terminal residue" evidence="1">
    <location>
        <position position="1"/>
    </location>
</feature>
<accession>K0SSP5</accession>
<sequence>NLNALGLEPSLRYLKKIRPSLVGFARWRRTQAVLPPPASMTGRGYQITGTGMGLAGVDFIMCNLLFLSPTDEMNCLRHVSKEHFCGEWTDKVQKAAKKKRECVLSIARQKHARACEARVKSVLHPPQRLRSITGNRRCGQWPILAGSAPWMYIQSGVKLSDESIPAIR</sequence>
<dbReference type="EMBL" id="AGNL01017705">
    <property type="protein sequence ID" value="EJK64046.1"/>
    <property type="molecule type" value="Genomic_DNA"/>
</dbReference>
<proteinExistence type="predicted"/>
<evidence type="ECO:0000313" key="2">
    <source>
        <dbReference type="Proteomes" id="UP000266841"/>
    </source>
</evidence>
<dbReference type="Proteomes" id="UP000266841">
    <property type="component" value="Unassembled WGS sequence"/>
</dbReference>
<protein>
    <submittedName>
        <fullName evidence="1">Uncharacterized protein</fullName>
    </submittedName>
</protein>
<comment type="caution">
    <text evidence="1">The sequence shown here is derived from an EMBL/GenBank/DDBJ whole genome shotgun (WGS) entry which is preliminary data.</text>
</comment>
<evidence type="ECO:0000313" key="1">
    <source>
        <dbReference type="EMBL" id="EJK64046.1"/>
    </source>
</evidence>
<dbReference type="AlphaFoldDB" id="K0SSP5"/>
<organism evidence="1 2">
    <name type="scientific">Thalassiosira oceanica</name>
    <name type="common">Marine diatom</name>
    <dbReference type="NCBI Taxonomy" id="159749"/>
    <lineage>
        <taxon>Eukaryota</taxon>
        <taxon>Sar</taxon>
        <taxon>Stramenopiles</taxon>
        <taxon>Ochrophyta</taxon>
        <taxon>Bacillariophyta</taxon>
        <taxon>Coscinodiscophyceae</taxon>
        <taxon>Thalassiosirophycidae</taxon>
        <taxon>Thalassiosirales</taxon>
        <taxon>Thalassiosiraceae</taxon>
        <taxon>Thalassiosira</taxon>
    </lineage>
</organism>
<name>K0SSP5_THAOC</name>
<keyword evidence="2" id="KW-1185">Reference proteome</keyword>
<reference evidence="1 2" key="1">
    <citation type="journal article" date="2012" name="Genome Biol.">
        <title>Genome and low-iron response of an oceanic diatom adapted to chronic iron limitation.</title>
        <authorList>
            <person name="Lommer M."/>
            <person name="Specht M."/>
            <person name="Roy A.S."/>
            <person name="Kraemer L."/>
            <person name="Andreson R."/>
            <person name="Gutowska M.A."/>
            <person name="Wolf J."/>
            <person name="Bergner S.V."/>
            <person name="Schilhabel M.B."/>
            <person name="Klostermeier U.C."/>
            <person name="Beiko R.G."/>
            <person name="Rosenstiel P."/>
            <person name="Hippler M."/>
            <person name="Laroche J."/>
        </authorList>
    </citation>
    <scope>NUCLEOTIDE SEQUENCE [LARGE SCALE GENOMIC DNA]</scope>
    <source>
        <strain evidence="1 2">CCMP1005</strain>
    </source>
</reference>